<evidence type="ECO:0000313" key="1">
    <source>
        <dbReference type="EMBL" id="HCA02098.1"/>
    </source>
</evidence>
<name>A0A3D0KEZ2_9GAMM</name>
<reference evidence="1" key="1">
    <citation type="journal article" date="2018" name="Nat. Biotechnol.">
        <title>A standardized bacterial taxonomy based on genome phylogeny substantially revises the tree of life.</title>
        <authorList>
            <person name="Parks D.H."/>
            <person name="Chuvochina M."/>
            <person name="Waite D.W."/>
            <person name="Rinke C."/>
            <person name="Skarshewski A."/>
            <person name="Chaumeil P.A."/>
            <person name="Hugenholtz P."/>
        </authorList>
    </citation>
    <scope>NUCLEOTIDE SEQUENCE [LARGE SCALE GENOMIC DNA]</scope>
    <source>
        <strain evidence="1">UBA11284</strain>
    </source>
</reference>
<sequence>MQNSVSNKGVISLPQALANYKKILSAAQRLSSSVNKVEGKRAEEARARERASRLRDESKAAYKALADGDFSGQLRIEKTIQRDLYKANNDVDRAIDGANKEAEKSEQAYADLLSVLRGG</sequence>
<dbReference type="EMBL" id="DOTR01000039">
    <property type="protein sequence ID" value="HCA02098.1"/>
    <property type="molecule type" value="Genomic_DNA"/>
</dbReference>
<comment type="caution">
    <text evidence="1">The sequence shown here is derived from an EMBL/GenBank/DDBJ whole genome shotgun (WGS) entry which is preliminary data.</text>
</comment>
<organism evidence="1">
    <name type="scientific">Halomonas campaniensis</name>
    <dbReference type="NCBI Taxonomy" id="213554"/>
    <lineage>
        <taxon>Bacteria</taxon>
        <taxon>Pseudomonadati</taxon>
        <taxon>Pseudomonadota</taxon>
        <taxon>Gammaproteobacteria</taxon>
        <taxon>Oceanospirillales</taxon>
        <taxon>Halomonadaceae</taxon>
        <taxon>Halomonas</taxon>
    </lineage>
</organism>
<proteinExistence type="predicted"/>
<gene>
    <name evidence="1" type="ORF">DEO68_07940</name>
</gene>
<dbReference type="AlphaFoldDB" id="A0A3D0KEZ2"/>
<accession>A0A3D0KEZ2</accession>
<protein>
    <submittedName>
        <fullName evidence="1">Uncharacterized protein</fullName>
    </submittedName>
</protein>